<keyword evidence="1" id="KW-0812">Transmembrane</keyword>
<name>A0A4Q4KR35_9FLAO</name>
<dbReference type="GO" id="GO:0006508">
    <property type="term" value="P:proteolysis"/>
    <property type="evidence" value="ECO:0007669"/>
    <property type="project" value="UniProtKB-KW"/>
</dbReference>
<proteinExistence type="predicted"/>
<comment type="caution">
    <text evidence="3">The sequence shown here is derived from an EMBL/GenBank/DDBJ whole genome shotgun (WGS) entry which is preliminary data.</text>
</comment>
<keyword evidence="1" id="KW-0472">Membrane</keyword>
<feature type="transmembrane region" description="Helical" evidence="1">
    <location>
        <begin position="115"/>
        <end position="131"/>
    </location>
</feature>
<dbReference type="GO" id="GO:0080120">
    <property type="term" value="P:CAAX-box protein maturation"/>
    <property type="evidence" value="ECO:0007669"/>
    <property type="project" value="UniProtKB-ARBA"/>
</dbReference>
<dbReference type="EMBL" id="SETE01000001">
    <property type="protein sequence ID" value="RYM36108.1"/>
    <property type="molecule type" value="Genomic_DNA"/>
</dbReference>
<evidence type="ECO:0000313" key="4">
    <source>
        <dbReference type="Proteomes" id="UP000293952"/>
    </source>
</evidence>
<keyword evidence="3" id="KW-0482">Metalloprotease</keyword>
<protein>
    <submittedName>
        <fullName evidence="3">CPBP family intramembrane metalloprotease</fullName>
    </submittedName>
</protein>
<keyword evidence="1" id="KW-1133">Transmembrane helix</keyword>
<feature type="transmembrane region" description="Helical" evidence="1">
    <location>
        <begin position="49"/>
        <end position="71"/>
    </location>
</feature>
<feature type="domain" description="CAAX prenyl protease 2/Lysostaphin resistance protein A-like" evidence="2">
    <location>
        <begin position="88"/>
        <end position="173"/>
    </location>
</feature>
<organism evidence="3 4">
    <name type="scientific">Brumimicrobium glaciale</name>
    <dbReference type="NCBI Taxonomy" id="200475"/>
    <lineage>
        <taxon>Bacteria</taxon>
        <taxon>Pseudomonadati</taxon>
        <taxon>Bacteroidota</taxon>
        <taxon>Flavobacteriia</taxon>
        <taxon>Flavobacteriales</taxon>
        <taxon>Crocinitomicaceae</taxon>
        <taxon>Brumimicrobium</taxon>
    </lineage>
</organism>
<reference evidence="3 4" key="1">
    <citation type="submission" date="2019-02" db="EMBL/GenBank/DDBJ databases">
        <title>Genome sequence of the sea-ice species Brumimicrobium glaciale.</title>
        <authorList>
            <person name="Bowman J.P."/>
        </authorList>
    </citation>
    <scope>NUCLEOTIDE SEQUENCE [LARGE SCALE GENOMIC DNA]</scope>
    <source>
        <strain evidence="3 4">IC156</strain>
    </source>
</reference>
<dbReference type="GO" id="GO:0004175">
    <property type="term" value="F:endopeptidase activity"/>
    <property type="evidence" value="ECO:0007669"/>
    <property type="project" value="UniProtKB-ARBA"/>
</dbReference>
<evidence type="ECO:0000256" key="1">
    <source>
        <dbReference type="SAM" id="Phobius"/>
    </source>
</evidence>
<sequence>MRPKVQFHILSWLTLLVFPLIGLSLLWFFEDVEIISVLELDRFFSPLTLIGLEFGFIYGFLVLGISQFPIFEEMSGPQMRMLKNLKLNWADILFMSFCAGFGEEILFRAGLQTWLGPWLTTFLFIAIHGYFNPKSWKKSMLGVLLFPFILILSYAYEVFGLWFCVAAHFSYDLLMFMGVLGKNKD</sequence>
<keyword evidence="4" id="KW-1185">Reference proteome</keyword>
<evidence type="ECO:0000259" key="2">
    <source>
        <dbReference type="Pfam" id="PF02517"/>
    </source>
</evidence>
<dbReference type="GO" id="GO:0008237">
    <property type="term" value="F:metallopeptidase activity"/>
    <property type="evidence" value="ECO:0007669"/>
    <property type="project" value="UniProtKB-KW"/>
</dbReference>
<dbReference type="InterPro" id="IPR003675">
    <property type="entry name" value="Rce1/LyrA-like_dom"/>
</dbReference>
<dbReference type="RefSeq" id="WP_130092473.1">
    <property type="nucleotide sequence ID" value="NZ_SETE01000001.1"/>
</dbReference>
<keyword evidence="3" id="KW-0645">Protease</keyword>
<keyword evidence="3" id="KW-0378">Hydrolase</keyword>
<gene>
    <name evidence="3" type="ORF">ERX46_03685</name>
</gene>
<evidence type="ECO:0000313" key="3">
    <source>
        <dbReference type="EMBL" id="RYM36108.1"/>
    </source>
</evidence>
<feature type="transmembrane region" description="Helical" evidence="1">
    <location>
        <begin position="143"/>
        <end position="169"/>
    </location>
</feature>
<dbReference type="OrthoDB" id="9779573at2"/>
<dbReference type="Pfam" id="PF02517">
    <property type="entry name" value="Rce1-like"/>
    <property type="match status" value="1"/>
</dbReference>
<feature type="transmembrane region" description="Helical" evidence="1">
    <location>
        <begin position="92"/>
        <end position="109"/>
    </location>
</feature>
<dbReference type="Proteomes" id="UP000293952">
    <property type="component" value="Unassembled WGS sequence"/>
</dbReference>
<accession>A0A4Q4KR35</accession>
<dbReference type="AlphaFoldDB" id="A0A4Q4KR35"/>
<feature type="transmembrane region" description="Helical" evidence="1">
    <location>
        <begin position="7"/>
        <end position="29"/>
    </location>
</feature>